<sequence length="331" mass="35565">MTRRSHAVRRFCTLVAAASVAATGCVTVHGERAVIPSVDRTEAAEVLERFTEATNEANTELDAKLTVPVESGPLAAIDQAGIKARAARNPDGNPGFKPLELTDPKFLIPRTSGWPKWFVADADSNRGGGHWLVVFTRPSPDQAWRASYLSVVSERRMPEPVLDDEGYAEAVPASGSDLLVHPGRLGREYADYLQKGPRAGGSPFADGPATSQLRERRGAQQRTRGKVTQYADQPAGKGDFAPVALRTEDGGALVFFATHHQVKETVGKGYPLNVPPAVRPLVTGNPKTALLQVRVAEQLVTVPSKAAAKKNPDEKVSFLHRVEGLVSARGE</sequence>
<dbReference type="RefSeq" id="WP_344384378.1">
    <property type="nucleotide sequence ID" value="NZ_BAAATA010000024.1"/>
</dbReference>
<dbReference type="InterPro" id="IPR058407">
    <property type="entry name" value="DUF8094"/>
</dbReference>
<organism evidence="4 5">
    <name type="scientific">Streptomyces thermolineatus</name>
    <dbReference type="NCBI Taxonomy" id="44033"/>
    <lineage>
        <taxon>Bacteria</taxon>
        <taxon>Bacillati</taxon>
        <taxon>Actinomycetota</taxon>
        <taxon>Actinomycetes</taxon>
        <taxon>Kitasatosporales</taxon>
        <taxon>Streptomycetaceae</taxon>
        <taxon>Streptomyces</taxon>
    </lineage>
</organism>
<reference evidence="4 5" key="1">
    <citation type="journal article" date="2019" name="Int. J. Syst. Evol. Microbiol.">
        <title>The Global Catalogue of Microorganisms (GCM) 10K type strain sequencing project: providing services to taxonomists for standard genome sequencing and annotation.</title>
        <authorList>
            <consortium name="The Broad Institute Genomics Platform"/>
            <consortium name="The Broad Institute Genome Sequencing Center for Infectious Disease"/>
            <person name="Wu L."/>
            <person name="Ma J."/>
        </authorList>
    </citation>
    <scope>NUCLEOTIDE SEQUENCE [LARGE SCALE GENOMIC DNA]</scope>
    <source>
        <strain evidence="4 5">JCM 6307</strain>
    </source>
</reference>
<keyword evidence="2" id="KW-0732">Signal</keyword>
<evidence type="ECO:0000313" key="5">
    <source>
        <dbReference type="Proteomes" id="UP001501358"/>
    </source>
</evidence>
<dbReference type="PROSITE" id="PS51257">
    <property type="entry name" value="PROKAR_LIPOPROTEIN"/>
    <property type="match status" value="1"/>
</dbReference>
<dbReference type="Pfam" id="PF26366">
    <property type="entry name" value="DUF8094"/>
    <property type="match status" value="1"/>
</dbReference>
<keyword evidence="5" id="KW-1185">Reference proteome</keyword>
<evidence type="ECO:0000256" key="1">
    <source>
        <dbReference type="SAM" id="MobiDB-lite"/>
    </source>
</evidence>
<accession>A0ABN3M8P6</accession>
<evidence type="ECO:0000256" key="2">
    <source>
        <dbReference type="SAM" id="SignalP"/>
    </source>
</evidence>
<feature type="region of interest" description="Disordered" evidence="1">
    <location>
        <begin position="196"/>
        <end position="226"/>
    </location>
</feature>
<dbReference type="Proteomes" id="UP001501358">
    <property type="component" value="Unassembled WGS sequence"/>
</dbReference>
<evidence type="ECO:0000313" key="4">
    <source>
        <dbReference type="EMBL" id="GAA2497775.1"/>
    </source>
</evidence>
<feature type="signal peptide" evidence="2">
    <location>
        <begin position="1"/>
        <end position="21"/>
    </location>
</feature>
<evidence type="ECO:0000259" key="3">
    <source>
        <dbReference type="Pfam" id="PF26366"/>
    </source>
</evidence>
<protein>
    <recommendedName>
        <fullName evidence="3">DUF8094 domain-containing protein</fullName>
    </recommendedName>
</protein>
<feature type="domain" description="DUF8094" evidence="3">
    <location>
        <begin position="36"/>
        <end position="308"/>
    </location>
</feature>
<dbReference type="EMBL" id="BAAATA010000024">
    <property type="protein sequence ID" value="GAA2497775.1"/>
    <property type="molecule type" value="Genomic_DNA"/>
</dbReference>
<feature type="chain" id="PRO_5047477176" description="DUF8094 domain-containing protein" evidence="2">
    <location>
        <begin position="22"/>
        <end position="331"/>
    </location>
</feature>
<comment type="caution">
    <text evidence="4">The sequence shown here is derived from an EMBL/GenBank/DDBJ whole genome shotgun (WGS) entry which is preliminary data.</text>
</comment>
<name>A0ABN3M8P6_9ACTN</name>
<proteinExistence type="predicted"/>
<gene>
    <name evidence="4" type="ORF">GCM10010406_37860</name>
</gene>